<evidence type="ECO:0000256" key="4">
    <source>
        <dbReference type="ARBA" id="ARBA00022825"/>
    </source>
</evidence>
<evidence type="ECO:0000313" key="8">
    <source>
        <dbReference type="RefSeq" id="XP_064072093.1"/>
    </source>
</evidence>
<organism evidence="7 8">
    <name type="scientific">Vanessa tameamea</name>
    <name type="common">Kamehameha butterfly</name>
    <dbReference type="NCBI Taxonomy" id="334116"/>
    <lineage>
        <taxon>Eukaryota</taxon>
        <taxon>Metazoa</taxon>
        <taxon>Ecdysozoa</taxon>
        <taxon>Arthropoda</taxon>
        <taxon>Hexapoda</taxon>
        <taxon>Insecta</taxon>
        <taxon>Pterygota</taxon>
        <taxon>Neoptera</taxon>
        <taxon>Endopterygota</taxon>
        <taxon>Lepidoptera</taxon>
        <taxon>Glossata</taxon>
        <taxon>Ditrysia</taxon>
        <taxon>Papilionoidea</taxon>
        <taxon>Nymphalidae</taxon>
        <taxon>Nymphalinae</taxon>
        <taxon>Vanessa</taxon>
    </lineage>
</organism>
<name>A0ABM4ALD5_VANTA</name>
<protein>
    <submittedName>
        <fullName evidence="8">Trypsin, alkaline B-like</fullName>
    </submittedName>
</protein>
<dbReference type="InterPro" id="IPR043504">
    <property type="entry name" value="Peptidase_S1_PA_chymotrypsin"/>
</dbReference>
<evidence type="ECO:0000259" key="6">
    <source>
        <dbReference type="PROSITE" id="PS50240"/>
    </source>
</evidence>
<keyword evidence="7" id="KW-1185">Reference proteome</keyword>
<keyword evidence="2" id="KW-0645">Protease</keyword>
<dbReference type="PANTHER" id="PTHR24276">
    <property type="entry name" value="POLYSERASE-RELATED"/>
    <property type="match status" value="1"/>
</dbReference>
<dbReference type="Proteomes" id="UP001652626">
    <property type="component" value="Chromosome 2"/>
</dbReference>
<dbReference type="InterPro" id="IPR001314">
    <property type="entry name" value="Peptidase_S1A"/>
</dbReference>
<dbReference type="GeneID" id="113393631"/>
<reference evidence="7" key="1">
    <citation type="submission" date="2025-05" db="UniProtKB">
        <authorList>
            <consortium name="RefSeq"/>
        </authorList>
    </citation>
    <scope>NUCLEOTIDE SEQUENCE [LARGE SCALE GENOMIC DNA]</scope>
</reference>
<evidence type="ECO:0000313" key="7">
    <source>
        <dbReference type="Proteomes" id="UP001652626"/>
    </source>
</evidence>
<reference evidence="8" key="2">
    <citation type="submission" date="2025-08" db="UniProtKB">
        <authorList>
            <consortium name="RefSeq"/>
        </authorList>
    </citation>
    <scope>IDENTIFICATION</scope>
    <source>
        <tissue evidence="8">Whole body</tissue>
    </source>
</reference>
<dbReference type="SUPFAM" id="SSF50494">
    <property type="entry name" value="Trypsin-like serine proteases"/>
    <property type="match status" value="1"/>
</dbReference>
<keyword evidence="4" id="KW-0720">Serine protease</keyword>
<dbReference type="PANTHER" id="PTHR24276:SF91">
    <property type="entry name" value="AT26814P-RELATED"/>
    <property type="match status" value="1"/>
</dbReference>
<evidence type="ECO:0000256" key="1">
    <source>
        <dbReference type="ARBA" id="ARBA00007664"/>
    </source>
</evidence>
<dbReference type="RefSeq" id="XP_064072093.1">
    <property type="nucleotide sequence ID" value="XM_064216023.1"/>
</dbReference>
<proteinExistence type="inferred from homology"/>
<accession>A0ABM4ALD5</accession>
<dbReference type="SMART" id="SM00020">
    <property type="entry name" value="Tryp_SPc"/>
    <property type="match status" value="1"/>
</dbReference>
<dbReference type="InterPro" id="IPR009003">
    <property type="entry name" value="Peptidase_S1_PA"/>
</dbReference>
<sequence>MCSGILKEGVSTQQRILGGSLTTIQNYPFAAVVLQNTNQGYVQTCGGVILNNRSVLSVARCFFGTASNIWRIRIGSSYANSGGSTRNVGTLIVHPNYQDYQLHSNVGIFRVTSSFDFGVNVQPGTFAGSSYNIADNQIVWTIGWGETYFNGPKSNQLRHVQVFTVNQNVCRNNYNVIAMTVTDNMMCAGILDQGGRDPCAGDFGGPLLYNGVIVGISSWGSGCGYRGYPAVYTRVPVYIDWIQSNA</sequence>
<keyword evidence="5" id="KW-1015">Disulfide bond</keyword>
<dbReference type="PRINTS" id="PR00722">
    <property type="entry name" value="CHYMOTRYPSIN"/>
</dbReference>
<dbReference type="PROSITE" id="PS50240">
    <property type="entry name" value="TRYPSIN_DOM"/>
    <property type="match status" value="1"/>
</dbReference>
<evidence type="ECO:0000256" key="5">
    <source>
        <dbReference type="ARBA" id="ARBA00023157"/>
    </source>
</evidence>
<keyword evidence="3" id="KW-0378">Hydrolase</keyword>
<gene>
    <name evidence="8" type="primary">LOC113393631</name>
</gene>
<comment type="similarity">
    <text evidence="1">Belongs to the peptidase S1 family.</text>
</comment>
<feature type="domain" description="Peptidase S1" evidence="6">
    <location>
        <begin position="16"/>
        <end position="246"/>
    </location>
</feature>
<evidence type="ECO:0000256" key="2">
    <source>
        <dbReference type="ARBA" id="ARBA00022670"/>
    </source>
</evidence>
<dbReference type="InterPro" id="IPR050430">
    <property type="entry name" value="Peptidase_S1"/>
</dbReference>
<dbReference type="Gene3D" id="2.40.10.10">
    <property type="entry name" value="Trypsin-like serine proteases"/>
    <property type="match status" value="1"/>
</dbReference>
<dbReference type="InterPro" id="IPR001254">
    <property type="entry name" value="Trypsin_dom"/>
</dbReference>
<dbReference type="Pfam" id="PF00089">
    <property type="entry name" value="Trypsin"/>
    <property type="match status" value="1"/>
</dbReference>
<evidence type="ECO:0000256" key="3">
    <source>
        <dbReference type="ARBA" id="ARBA00022801"/>
    </source>
</evidence>
<dbReference type="CDD" id="cd00190">
    <property type="entry name" value="Tryp_SPc"/>
    <property type="match status" value="1"/>
</dbReference>